<keyword evidence="1" id="KW-1133">Transmembrane helix</keyword>
<evidence type="ECO:0000256" key="1">
    <source>
        <dbReference type="SAM" id="Phobius"/>
    </source>
</evidence>
<reference evidence="2 3" key="1">
    <citation type="submission" date="2016-12" db="EMBL/GenBank/DDBJ databases">
        <title>The genomes of Aspergillus section Nigri reveals drivers in fungal speciation.</title>
        <authorList>
            <consortium name="DOE Joint Genome Institute"/>
            <person name="Vesth T.C."/>
            <person name="Nybo J."/>
            <person name="Theobald S."/>
            <person name="Brandl J."/>
            <person name="Frisvad J.C."/>
            <person name="Nielsen K.F."/>
            <person name="Lyhne E.K."/>
            <person name="Kogle M.E."/>
            <person name="Kuo A."/>
            <person name="Riley R."/>
            <person name="Clum A."/>
            <person name="Nolan M."/>
            <person name="Lipzen A."/>
            <person name="Salamov A."/>
            <person name="Henrissat B."/>
            <person name="Wiebenga A."/>
            <person name="De Vries R.P."/>
            <person name="Grigoriev I.V."/>
            <person name="Mortensen U.H."/>
            <person name="Andersen M.R."/>
            <person name="Baker S.E."/>
        </authorList>
    </citation>
    <scope>NUCLEOTIDE SEQUENCE [LARGE SCALE GENOMIC DNA]</scope>
    <source>
        <strain evidence="2 3">CBS 117.55</strain>
    </source>
</reference>
<protein>
    <submittedName>
        <fullName evidence="2">Uncharacterized protein</fullName>
    </submittedName>
</protein>
<keyword evidence="1" id="KW-0812">Transmembrane</keyword>
<keyword evidence="3" id="KW-1185">Reference proteome</keyword>
<dbReference type="Proteomes" id="UP000247233">
    <property type="component" value="Unassembled WGS sequence"/>
</dbReference>
<dbReference type="RefSeq" id="XP_025403301.1">
    <property type="nucleotide sequence ID" value="XM_025542262.1"/>
</dbReference>
<dbReference type="GeneID" id="37064499"/>
<gene>
    <name evidence="2" type="ORF">BO70DRAFT_358324</name>
</gene>
<sequence>MEMDCHNSQSYQSHRITSRTVYLQSDIVTLWTLVNGMLCCSYGLLSLLHVMKMWNTIYALPPHT</sequence>
<proteinExistence type="predicted"/>
<dbReference type="EMBL" id="MSFL01000002">
    <property type="protein sequence ID" value="PWY90858.1"/>
    <property type="molecule type" value="Genomic_DNA"/>
</dbReference>
<organism evidence="2 3">
    <name type="scientific">Aspergillus heteromorphus CBS 117.55</name>
    <dbReference type="NCBI Taxonomy" id="1448321"/>
    <lineage>
        <taxon>Eukaryota</taxon>
        <taxon>Fungi</taxon>
        <taxon>Dikarya</taxon>
        <taxon>Ascomycota</taxon>
        <taxon>Pezizomycotina</taxon>
        <taxon>Eurotiomycetes</taxon>
        <taxon>Eurotiomycetidae</taxon>
        <taxon>Eurotiales</taxon>
        <taxon>Aspergillaceae</taxon>
        <taxon>Aspergillus</taxon>
        <taxon>Aspergillus subgen. Circumdati</taxon>
    </lineage>
</organism>
<dbReference type="VEuPathDB" id="FungiDB:BO70DRAFT_358324"/>
<dbReference type="AlphaFoldDB" id="A0A317X1L4"/>
<name>A0A317X1L4_9EURO</name>
<accession>A0A317X1L4</accession>
<comment type="caution">
    <text evidence="2">The sequence shown here is derived from an EMBL/GenBank/DDBJ whole genome shotgun (WGS) entry which is preliminary data.</text>
</comment>
<evidence type="ECO:0000313" key="3">
    <source>
        <dbReference type="Proteomes" id="UP000247233"/>
    </source>
</evidence>
<keyword evidence="1" id="KW-0472">Membrane</keyword>
<evidence type="ECO:0000313" key="2">
    <source>
        <dbReference type="EMBL" id="PWY90858.1"/>
    </source>
</evidence>
<feature type="transmembrane region" description="Helical" evidence="1">
    <location>
        <begin position="28"/>
        <end position="48"/>
    </location>
</feature>